<keyword evidence="2" id="KW-1185">Reference proteome</keyword>
<reference evidence="1" key="1">
    <citation type="journal article" date="2021" name="Viruses">
        <title>Novel Viruses That Lyse Plant and Human Strains of Kosakonia cowanii.</title>
        <authorList>
            <person name="Petrzik K."/>
            <person name="Brazdova S."/>
            <person name="Krawczyk K."/>
        </authorList>
    </citation>
    <scope>NUCLEOTIDE SEQUENCE</scope>
</reference>
<dbReference type="RefSeq" id="YP_010676908.1">
    <property type="nucleotide sequence ID" value="NC_071015.1"/>
</dbReference>
<name>A0AAE7WFE4_9CAUD</name>
<proteinExistence type="predicted"/>
<dbReference type="KEGG" id="vg:77953273"/>
<evidence type="ECO:0000313" key="2">
    <source>
        <dbReference type="Proteomes" id="UP000828443"/>
    </source>
</evidence>
<protein>
    <submittedName>
        <fullName evidence="1">Uncharacterized protein</fullName>
    </submittedName>
</protein>
<evidence type="ECO:0000313" key="1">
    <source>
        <dbReference type="EMBL" id="QYN80096.1"/>
    </source>
</evidence>
<accession>A0AAE7WFE4</accession>
<dbReference type="GeneID" id="77953273"/>
<sequence length="149" mass="16633">MSKATEVQYPISGLTPSEQEITDKMVSEIGDLIKRFGDGNKLPLADAVKIMGKGLYVILHMNEDRESEPDVEAVIKANVPDAIIKHGIAIRQPVNGHKLLRSDIQIPYGPDNILRQDLFLSRMTLVITEDKEVVLLRGRLFPVSARFTI</sequence>
<organism evidence="1 2">
    <name type="scientific">Kosakonia phage Kc263</name>
    <dbReference type="NCBI Taxonomy" id="2863194"/>
    <lineage>
        <taxon>Viruses</taxon>
        <taxon>Duplodnaviria</taxon>
        <taxon>Heunggongvirae</taxon>
        <taxon>Uroviricota</taxon>
        <taxon>Caudoviricetes</taxon>
        <taxon>Chimalliviridae</taxon>
        <taxon>Branisovskavirus</taxon>
        <taxon>Branisovskavirus Kc263</taxon>
    </lineage>
</organism>
<dbReference type="Proteomes" id="UP000828443">
    <property type="component" value="Segment"/>
</dbReference>
<dbReference type="EMBL" id="MZ348422">
    <property type="protein sequence ID" value="QYN80096.1"/>
    <property type="molecule type" value="Genomic_DNA"/>
</dbReference>